<feature type="compositionally biased region" description="Basic and acidic residues" evidence="1">
    <location>
        <begin position="756"/>
        <end position="781"/>
    </location>
</feature>
<dbReference type="Pfam" id="PF00078">
    <property type="entry name" value="RVT_1"/>
    <property type="match status" value="1"/>
</dbReference>
<gene>
    <name evidence="3" type="ORF">OSB04_016945</name>
</gene>
<dbReference type="Gene3D" id="3.60.10.10">
    <property type="entry name" value="Endonuclease/exonuclease/phosphatase"/>
    <property type="match status" value="1"/>
</dbReference>
<organism evidence="3 4">
    <name type="scientific">Centaurea solstitialis</name>
    <name type="common">yellow star-thistle</name>
    <dbReference type="NCBI Taxonomy" id="347529"/>
    <lineage>
        <taxon>Eukaryota</taxon>
        <taxon>Viridiplantae</taxon>
        <taxon>Streptophyta</taxon>
        <taxon>Embryophyta</taxon>
        <taxon>Tracheophyta</taxon>
        <taxon>Spermatophyta</taxon>
        <taxon>Magnoliopsida</taxon>
        <taxon>eudicotyledons</taxon>
        <taxon>Gunneridae</taxon>
        <taxon>Pentapetalae</taxon>
        <taxon>asterids</taxon>
        <taxon>campanulids</taxon>
        <taxon>Asterales</taxon>
        <taxon>Asteraceae</taxon>
        <taxon>Carduoideae</taxon>
        <taxon>Cardueae</taxon>
        <taxon>Centaureinae</taxon>
        <taxon>Centaurea</taxon>
    </lineage>
</organism>
<dbReference type="InterPro" id="IPR036691">
    <property type="entry name" value="Endo/exonu/phosph_ase_sf"/>
</dbReference>
<reference evidence="3" key="1">
    <citation type="submission" date="2023-03" db="EMBL/GenBank/DDBJ databases">
        <title>Chromosome-scale reference genome and RAD-based genetic map of yellow starthistle (Centaurea solstitialis) reveal putative structural variation and QTLs associated with invader traits.</title>
        <authorList>
            <person name="Reatini B."/>
            <person name="Cang F.A."/>
            <person name="Jiang Q."/>
            <person name="Mckibben M.T.W."/>
            <person name="Barker M.S."/>
            <person name="Rieseberg L.H."/>
            <person name="Dlugosch K.M."/>
        </authorList>
    </citation>
    <scope>NUCLEOTIDE SEQUENCE</scope>
    <source>
        <strain evidence="3">CAN-66</strain>
        <tissue evidence="3">Leaf</tissue>
    </source>
</reference>
<dbReference type="InterPro" id="IPR005135">
    <property type="entry name" value="Endo/exonuclease/phosphatase"/>
</dbReference>
<keyword evidence="4" id="KW-1185">Reference proteome</keyword>
<dbReference type="PROSITE" id="PS50878">
    <property type="entry name" value="RT_POL"/>
    <property type="match status" value="1"/>
</dbReference>
<feature type="region of interest" description="Disordered" evidence="1">
    <location>
        <begin position="635"/>
        <end position="664"/>
    </location>
</feature>
<comment type="caution">
    <text evidence="3">The sequence shown here is derived from an EMBL/GenBank/DDBJ whole genome shotgun (WGS) entry which is preliminary data.</text>
</comment>
<dbReference type="PANTHER" id="PTHR33116:SF78">
    <property type="entry name" value="OS12G0587133 PROTEIN"/>
    <property type="match status" value="1"/>
</dbReference>
<protein>
    <recommendedName>
        <fullName evidence="2">Reverse transcriptase domain-containing protein</fullName>
    </recommendedName>
</protein>
<dbReference type="SUPFAM" id="SSF56672">
    <property type="entry name" value="DNA/RNA polymerases"/>
    <property type="match status" value="4"/>
</dbReference>
<sequence>MLEELDALYKNGTWTLVPPVPNSNVVACKWVYRLKADENGKLSRYKARLLAKGFHQQHGVDYHETFSPVIKPTTIQTILSLAVTNLWSLRQLDIQLAFLHGDLAETVYIRQPPGFVDPNQPDHVCLLNKSLYGLKQAPRDRLKADENGKLSRYKARLLAKGFHQQHGVDYHETFSPVIKPTTIQTILSLAVTNLWSLRQLDIQLAFLHGDLAETVYIRQPPGFVDPNQPDHVCLLNKSLYGLKQAPRDRLKADENGKLSRYKARLLAKGFHQQHGVDYHETFSPVIKPTTIQTILSLAVPNQWSLRQLGIQLAFLHGDLAETVYIRQPPGFVDPNQPDHVCLLNKSLYGLKQEPRDWLKADENGKLSRYKARLLAKGFHQQHGVDYHETFSPVIKPTTIQTILSLAVPNQWSLRQLGIQLAFLHGDLAETVYIRQPPGFVDPNQPDHVCLLNNSLYGLKQEPRDWLKADENGKLSRYKARLLAKGFHQQHGVDYHETFSPVIKPTTIQTILSLAVTNQWSLRQLDIQLAFLHGDLAETVYICQPPGFVDPNQPDHVCLLNKSLYGLKQAPRDRTSQESPILVLLHPGTLNYSVLRTCRALGPKTRCFKQAQQKKSVHIDDDGFVRVERKQWRRKEPVVVNSHTKSDLDASTSGTKDAPDPTMVDTVDNTDSVIVEDANTKEVTNQEDVEVNEEDRLARDLEKRRLGLEFTMPEPSNLATGPVTDSPTRPLLISVVPKAPIKGILKNTSWMVSGGLQRKDVKDGRDGRDDVPSKKKDSADKGVKSLIRNNNVHVCAILESHVKSDSLRTVCSSTFGRWEWFSNHNFSDFGTRIIVAWDVDSVDVMPLEYHRKFIHCEVRIRGSTQMFFVSFVYGDNRGVGRKQLWSGLRKFKAIMGSKPWLVAGDFNCLLFPHDALGGVSRRNNDMEDFVLCLEDIDLFDMRFMGVHHTWCQKLQSGGGLKRKLDRVLVNTEFTSTFVDTSARFLPRGLSDHSPGLISFTGGHWNVDIQGTFMFRLTSKLNLLKHPIRKLRSTYGNLSKQSITLKEELDAVQLAAELDPGNPDLGIDVMHLRDAYQKSCWADFSAKRQRAKVRWLSEGDANTKYFHKAVEERQHSRHIHSICDSEGLFVYDDQVASAFIDHFVSIIGTKDTCVIPVMADSLFTQHLSIEDANYMIRPIQDMEIREAIFSISNDKSPGFDGYSSKFFKAAWNIVGPDVLLAIHNFFYRGRLAKELNHTLLCLLPKVPNATFVSDFRPIACCSVLYKCISKVIVNRMKPYLDVLVNKAQSAFIPGRRIGDNILMAHELVSGYHLGMGPPRCAFKIDLRKAYDMVSWDYLLCMLEGFHFHPVLINWIKEMISTPTFSIVVNAETKGFFHGKRGIRQGDPLSPYLFTIVMEGFSMLFKQCIEEAADFGYHHGCLDFGVTHLCFADDLFVFTRGDVASVEVLKKALSLFASCSGLAPNLQKSDVFFGNVPLDVHTTILQCLPFRSGTFPIRYLGVPLSPVALKAADYGSLMVKVKNRLQNWKSKFLSFSGRMQLIVSVLQSLQLYWMAIFLLPSGVVHDLEKLFRDFLWTQGDSSQGRCKVAWSMVCRPKECGGLGFRRLAVWNRALLAIHLWAIISNRPCLWVEWVRSYALRDSQFWTARRTTRWSWLLSKLMTIRPDIRRFIKVSVGDGLTTNAWEDAWLGCGHLANFVSYSIRFACGRRVSIVFLHRIAWLLGRMNLRILSVVYVVSRMTLMITCFFSVPFLDRLFGGQSRPIPHVVQTIMANILDRLAWKRKKLLTSTHSFLDDHSRYRQTVGTLQYATLSRPDIAFVVNRVCQFMHAPTENHWSAVKQSEYKAIADTVAELLWLKSLLRELGLDSGAPTLWCDNLVQLNRDQIADIFTKPLPSQQFDFLRSKL</sequence>
<evidence type="ECO:0000313" key="3">
    <source>
        <dbReference type="EMBL" id="KAJ9552900.1"/>
    </source>
</evidence>
<evidence type="ECO:0000256" key="1">
    <source>
        <dbReference type="SAM" id="MobiDB-lite"/>
    </source>
</evidence>
<feature type="domain" description="Reverse transcriptase" evidence="2">
    <location>
        <begin position="1222"/>
        <end position="1501"/>
    </location>
</feature>
<name>A0AA38T1Y9_9ASTR</name>
<dbReference type="InterPro" id="IPR043502">
    <property type="entry name" value="DNA/RNA_pol_sf"/>
</dbReference>
<dbReference type="GO" id="GO:0003824">
    <property type="term" value="F:catalytic activity"/>
    <property type="evidence" value="ECO:0007669"/>
    <property type="project" value="InterPro"/>
</dbReference>
<feature type="region of interest" description="Disordered" evidence="1">
    <location>
        <begin position="755"/>
        <end position="781"/>
    </location>
</feature>
<evidence type="ECO:0000313" key="4">
    <source>
        <dbReference type="Proteomes" id="UP001172457"/>
    </source>
</evidence>
<dbReference type="Proteomes" id="UP001172457">
    <property type="component" value="Chromosome 4"/>
</dbReference>
<dbReference type="EMBL" id="JARYMX010000004">
    <property type="protein sequence ID" value="KAJ9552900.1"/>
    <property type="molecule type" value="Genomic_DNA"/>
</dbReference>
<dbReference type="SUPFAM" id="SSF56219">
    <property type="entry name" value="DNase I-like"/>
    <property type="match status" value="1"/>
</dbReference>
<dbReference type="InterPro" id="IPR000477">
    <property type="entry name" value="RT_dom"/>
</dbReference>
<dbReference type="Pfam" id="PF03372">
    <property type="entry name" value="Exo_endo_phos"/>
    <property type="match status" value="1"/>
</dbReference>
<dbReference type="PANTHER" id="PTHR33116">
    <property type="entry name" value="REVERSE TRANSCRIPTASE ZINC-BINDING DOMAIN-CONTAINING PROTEIN-RELATED-RELATED"/>
    <property type="match status" value="1"/>
</dbReference>
<dbReference type="Pfam" id="PF07727">
    <property type="entry name" value="RVT_2"/>
    <property type="match status" value="4"/>
</dbReference>
<accession>A0AA38T1Y9</accession>
<dbReference type="InterPro" id="IPR013103">
    <property type="entry name" value="RVT_2"/>
</dbReference>
<dbReference type="CDD" id="cd01650">
    <property type="entry name" value="RT_nLTR_like"/>
    <property type="match status" value="1"/>
</dbReference>
<evidence type="ECO:0000259" key="2">
    <source>
        <dbReference type="PROSITE" id="PS50878"/>
    </source>
</evidence>
<proteinExistence type="predicted"/>